<sequence length="421" mass="45273">MNSERHEISVAGFRVRTRAAGVEHLCKEGSMTLKSGFQFAEAQLLLEMAQRAYAGTPSLTEAVATCGVPSVPDPSSNWAIRKDLTPTSATLLDNYWQVWQNQSDTTQYAIAVRGTVASAASVLADLLFPLINARVDVKLGPISLPFYLARDEGDSAVKAGVHSGFALSLLLMLFTTDSPLFVTLGLLAEQGNDVYITGHSQGASIATLLTSLVRHSTDVFKGPAYKTYTFAPAKAGNDHYAYDYARLAAVDGYGWAVTSTQDWVPQAPFALEWISDLNTPNPLRGFGGSLNPEATIALGSVVTDGESAVNRVRDDAVRRLKQRVESLSRRLISETIHLTAADLGAATAAPITGSTISDLIQQILDQLQASLNYADAGALLPLFANPGGNPTDGTPGCQKLDYFWQHHLGNYLKYMKQQYGG</sequence>
<comment type="caution">
    <text evidence="2">The sequence shown here is derived from an EMBL/GenBank/DDBJ whole genome shotgun (WGS) entry which is preliminary data.</text>
</comment>
<dbReference type="InterPro" id="IPR051218">
    <property type="entry name" value="Sec_MonoDiacylglyc_Lipase"/>
</dbReference>
<dbReference type="EMBL" id="NAFL01000286">
    <property type="protein sequence ID" value="OSJ22291.1"/>
    <property type="molecule type" value="Genomic_DNA"/>
</dbReference>
<evidence type="ECO:0000313" key="2">
    <source>
        <dbReference type="EMBL" id="OSJ22291.1"/>
    </source>
</evidence>
<dbReference type="InterPro" id="IPR002921">
    <property type="entry name" value="Fungal_lipase-type"/>
</dbReference>
<dbReference type="InterPro" id="IPR029058">
    <property type="entry name" value="AB_hydrolase_fold"/>
</dbReference>
<proteinExistence type="predicted"/>
<dbReference type="PANTHER" id="PTHR45856">
    <property type="entry name" value="ALPHA/BETA-HYDROLASES SUPERFAMILY PROTEIN"/>
    <property type="match status" value="1"/>
</dbReference>
<accession>A0A1Y2J842</accession>
<dbReference type="Gene3D" id="3.40.50.1820">
    <property type="entry name" value="alpha/beta hydrolase"/>
    <property type="match status" value="1"/>
</dbReference>
<protein>
    <recommendedName>
        <fullName evidence="1">Fungal lipase-type domain-containing protein</fullName>
    </recommendedName>
</protein>
<dbReference type="Proteomes" id="UP000193335">
    <property type="component" value="Unassembled WGS sequence"/>
</dbReference>
<dbReference type="PANTHER" id="PTHR45856:SF24">
    <property type="entry name" value="FUNGAL LIPASE-LIKE DOMAIN-CONTAINING PROTEIN"/>
    <property type="match status" value="1"/>
</dbReference>
<evidence type="ECO:0000313" key="3">
    <source>
        <dbReference type="Proteomes" id="UP000193335"/>
    </source>
</evidence>
<dbReference type="Pfam" id="PF01764">
    <property type="entry name" value="Lipase_3"/>
    <property type="match status" value="1"/>
</dbReference>
<dbReference type="SUPFAM" id="SSF53474">
    <property type="entry name" value="alpha/beta-Hydrolases"/>
    <property type="match status" value="1"/>
</dbReference>
<dbReference type="AlphaFoldDB" id="A0A1Y2J842"/>
<feature type="domain" description="Fungal lipase-type" evidence="1">
    <location>
        <begin position="110"/>
        <end position="270"/>
    </location>
</feature>
<gene>
    <name evidence="2" type="ORF">BSZ19_47820</name>
</gene>
<dbReference type="GO" id="GO:0006629">
    <property type="term" value="P:lipid metabolic process"/>
    <property type="evidence" value="ECO:0007669"/>
    <property type="project" value="InterPro"/>
</dbReference>
<name>A0A1Y2J842_BRAJP</name>
<evidence type="ECO:0000259" key="1">
    <source>
        <dbReference type="Pfam" id="PF01764"/>
    </source>
</evidence>
<reference evidence="2 3" key="1">
    <citation type="submission" date="2017-03" db="EMBL/GenBank/DDBJ databases">
        <title>Whole genome sequences of fourteen strains of Bradyrhizobium canariense and one strain of Bradyrhizobium japonicum isolated from Lupinus (Papilionoideae: Genisteae) species in Algeria.</title>
        <authorList>
            <person name="Crovadore J."/>
            <person name="Chekireb D."/>
            <person name="Brachmann A."/>
            <person name="Chablais R."/>
            <person name="Cochard B."/>
            <person name="Lefort F."/>
        </authorList>
    </citation>
    <scope>NUCLEOTIDE SEQUENCE [LARGE SCALE GENOMIC DNA]</scope>
    <source>
        <strain evidence="2 3">UBMA197</strain>
    </source>
</reference>
<organism evidence="2 3">
    <name type="scientific">Bradyrhizobium japonicum</name>
    <dbReference type="NCBI Taxonomy" id="375"/>
    <lineage>
        <taxon>Bacteria</taxon>
        <taxon>Pseudomonadati</taxon>
        <taxon>Pseudomonadota</taxon>
        <taxon>Alphaproteobacteria</taxon>
        <taxon>Hyphomicrobiales</taxon>
        <taxon>Nitrobacteraceae</taxon>
        <taxon>Bradyrhizobium</taxon>
    </lineage>
</organism>